<keyword evidence="5 13" id="KW-0732">Signal</keyword>
<proteinExistence type="inferred from homology"/>
<keyword evidence="3" id="KW-0964">Secreted</keyword>
<reference evidence="15 16" key="1">
    <citation type="journal article" date="2016" name="Genome Biol. Evol.">
        <title>Divergent and convergent evolution of fungal pathogenicity.</title>
        <authorList>
            <person name="Shang Y."/>
            <person name="Xiao G."/>
            <person name="Zheng P."/>
            <person name="Cen K."/>
            <person name="Zhan S."/>
            <person name="Wang C."/>
        </authorList>
    </citation>
    <scope>NUCLEOTIDE SEQUENCE [LARGE SCALE GENOMIC DNA]</scope>
    <source>
        <strain evidence="15 16">RCEF 2490</strain>
    </source>
</reference>
<dbReference type="STRING" id="1081109.A0A162IVI2"/>
<feature type="signal peptide" evidence="13">
    <location>
        <begin position="1"/>
        <end position="22"/>
    </location>
</feature>
<keyword evidence="9" id="KW-0325">Glycoprotein</keyword>
<keyword evidence="8" id="KW-0865">Zymogen</keyword>
<gene>
    <name evidence="15" type="ORF">AAL_02553</name>
</gene>
<evidence type="ECO:0000259" key="14">
    <source>
        <dbReference type="PROSITE" id="PS51767"/>
    </source>
</evidence>
<feature type="active site" evidence="10">
    <location>
        <position position="428"/>
    </location>
</feature>
<dbReference type="InterPro" id="IPR001461">
    <property type="entry name" value="Aspartic_peptidase_A1"/>
</dbReference>
<comment type="subcellular location">
    <subcellularLocation>
        <location evidence="1">Secreted</location>
    </subcellularLocation>
</comment>
<comment type="similarity">
    <text evidence="2 11">Belongs to the peptidase A1 family.</text>
</comment>
<dbReference type="Gene3D" id="2.40.70.10">
    <property type="entry name" value="Acid Proteases"/>
    <property type="match status" value="2"/>
</dbReference>
<keyword evidence="4 11" id="KW-0645">Protease</keyword>
<dbReference type="PANTHER" id="PTHR47966">
    <property type="entry name" value="BETA-SITE APP-CLEAVING ENZYME, ISOFORM A-RELATED"/>
    <property type="match status" value="1"/>
</dbReference>
<evidence type="ECO:0000313" key="15">
    <source>
        <dbReference type="EMBL" id="KZZ99002.1"/>
    </source>
</evidence>
<evidence type="ECO:0000256" key="10">
    <source>
        <dbReference type="PIRSR" id="PIRSR601461-1"/>
    </source>
</evidence>
<feature type="active site" evidence="10">
    <location>
        <position position="242"/>
    </location>
</feature>
<evidence type="ECO:0000256" key="1">
    <source>
        <dbReference type="ARBA" id="ARBA00004613"/>
    </source>
</evidence>
<dbReference type="CDD" id="cd06097">
    <property type="entry name" value="Aspergillopepsin_like"/>
    <property type="match status" value="1"/>
</dbReference>
<dbReference type="Proteomes" id="UP000078544">
    <property type="component" value="Unassembled WGS sequence"/>
</dbReference>
<accession>A0A162IVI2</accession>
<dbReference type="GO" id="GO:0006508">
    <property type="term" value="P:proteolysis"/>
    <property type="evidence" value="ECO:0007669"/>
    <property type="project" value="UniProtKB-KW"/>
</dbReference>
<evidence type="ECO:0000256" key="13">
    <source>
        <dbReference type="SAM" id="SignalP"/>
    </source>
</evidence>
<feature type="chain" id="PRO_5007835584" evidence="13">
    <location>
        <begin position="23"/>
        <end position="536"/>
    </location>
</feature>
<dbReference type="Pfam" id="PF00026">
    <property type="entry name" value="Asp"/>
    <property type="match status" value="1"/>
</dbReference>
<evidence type="ECO:0000313" key="16">
    <source>
        <dbReference type="Proteomes" id="UP000078544"/>
    </source>
</evidence>
<evidence type="ECO:0000256" key="6">
    <source>
        <dbReference type="ARBA" id="ARBA00022750"/>
    </source>
</evidence>
<dbReference type="InterPro" id="IPR021109">
    <property type="entry name" value="Peptidase_aspartic_dom_sf"/>
</dbReference>
<dbReference type="InterPro" id="IPR034163">
    <property type="entry name" value="Aspergillopepsin-like_cat_dom"/>
</dbReference>
<dbReference type="PROSITE" id="PS51767">
    <property type="entry name" value="PEPTIDASE_A1"/>
    <property type="match status" value="1"/>
</dbReference>
<feature type="region of interest" description="Disordered" evidence="12">
    <location>
        <begin position="118"/>
        <end position="211"/>
    </location>
</feature>
<dbReference type="PANTHER" id="PTHR47966:SF23">
    <property type="entry name" value="ASPARTIC ENDOPEPTIDASE, PUTATIVE (AFU_ORTHOLOGUE AFUA_2G15950)-RELATED"/>
    <property type="match status" value="1"/>
</dbReference>
<protein>
    <submittedName>
        <fullName evidence="15">Peptidase A1</fullName>
    </submittedName>
</protein>
<dbReference type="InterPro" id="IPR001969">
    <property type="entry name" value="Aspartic_peptidase_AS"/>
</dbReference>
<feature type="domain" description="Peptidase A1" evidence="14">
    <location>
        <begin position="226"/>
        <end position="533"/>
    </location>
</feature>
<evidence type="ECO:0000256" key="4">
    <source>
        <dbReference type="ARBA" id="ARBA00022670"/>
    </source>
</evidence>
<dbReference type="OrthoDB" id="2747330at2759"/>
<evidence type="ECO:0000256" key="9">
    <source>
        <dbReference type="ARBA" id="ARBA00023180"/>
    </source>
</evidence>
<evidence type="ECO:0000256" key="3">
    <source>
        <dbReference type="ARBA" id="ARBA00022525"/>
    </source>
</evidence>
<feature type="compositionally biased region" description="Low complexity" evidence="12">
    <location>
        <begin position="164"/>
        <end position="191"/>
    </location>
</feature>
<feature type="compositionally biased region" description="Low complexity" evidence="12">
    <location>
        <begin position="125"/>
        <end position="148"/>
    </location>
</feature>
<dbReference type="EMBL" id="AZGY01000004">
    <property type="protein sequence ID" value="KZZ99002.1"/>
    <property type="molecule type" value="Genomic_DNA"/>
</dbReference>
<dbReference type="PROSITE" id="PS00141">
    <property type="entry name" value="ASP_PROTEASE"/>
    <property type="match status" value="2"/>
</dbReference>
<comment type="caution">
    <text evidence="15">The sequence shown here is derived from an EMBL/GenBank/DDBJ whole genome shotgun (WGS) entry which is preliminary data.</text>
</comment>
<keyword evidence="6 11" id="KW-0064">Aspartyl protease</keyword>
<keyword evidence="7 11" id="KW-0378">Hydrolase</keyword>
<keyword evidence="16" id="KW-1185">Reference proteome</keyword>
<dbReference type="FunFam" id="2.40.70.10:FF:000026">
    <property type="entry name" value="Endothiapepsin"/>
    <property type="match status" value="1"/>
</dbReference>
<name>A0A162IVI2_9HYPO</name>
<evidence type="ECO:0000256" key="12">
    <source>
        <dbReference type="SAM" id="MobiDB-lite"/>
    </source>
</evidence>
<dbReference type="AlphaFoldDB" id="A0A162IVI2"/>
<evidence type="ECO:0000256" key="5">
    <source>
        <dbReference type="ARBA" id="ARBA00022729"/>
    </source>
</evidence>
<evidence type="ECO:0000256" key="8">
    <source>
        <dbReference type="ARBA" id="ARBA00023145"/>
    </source>
</evidence>
<evidence type="ECO:0000256" key="11">
    <source>
        <dbReference type="RuleBase" id="RU000454"/>
    </source>
</evidence>
<dbReference type="GO" id="GO:0004190">
    <property type="term" value="F:aspartic-type endopeptidase activity"/>
    <property type="evidence" value="ECO:0007669"/>
    <property type="project" value="UniProtKB-KW"/>
</dbReference>
<organism evidence="15 16">
    <name type="scientific">Moelleriella libera RCEF 2490</name>
    <dbReference type="NCBI Taxonomy" id="1081109"/>
    <lineage>
        <taxon>Eukaryota</taxon>
        <taxon>Fungi</taxon>
        <taxon>Dikarya</taxon>
        <taxon>Ascomycota</taxon>
        <taxon>Pezizomycotina</taxon>
        <taxon>Sordariomycetes</taxon>
        <taxon>Hypocreomycetidae</taxon>
        <taxon>Hypocreales</taxon>
        <taxon>Clavicipitaceae</taxon>
        <taxon>Moelleriella</taxon>
    </lineage>
</organism>
<dbReference type="InterPro" id="IPR033121">
    <property type="entry name" value="PEPTIDASE_A1"/>
</dbReference>
<sequence>MHTQSFLALLCAFFSLMTVSVADIQKRSFSVERVANPNFAGHNGPRALIKAYRKFLMPLPDGLMEAMEAQQKKDAAAAAAATKRNVKPSFKYYTRDDAAKRGIIDDVLGGLGLGGGAKKKGAQGAGATPAAGAAPATGAAKGAQNQAGKGKGKGKGAGAGAEQGAGNQQAGNRNNQTTNANGNAGARQGAGNNNGGNTGTNGTNAVGGNRQVGSVAANPEKMEAEFISPIKIGGQTVNVDFDTGSSDLWVFTSALDPQITANHRIYDPTKSTSFRAVEQNSFNISYGDGSGASGTVGMDVVDVGGASFPNQAVELANKVSQQFAQDQTNDGLMGLAFSQINTVKPQKQKTFLDNVKTSLAEPVFSADLRKGAAGTYTFGAIDRSKFQGELSWAPVNNSRGFWQFSSEKFAVNGGQAQPSTSGSQAIADTGTTLILADPAIVQGYYSQVQGAQSTQQGVVFPCNTKMPDLNLDVGGKYMAKVSGNDINFAPVGDGSCFGGLQASPISKFGIYGDIFFKSQYVVFNVGNNTLGMAPHA</sequence>
<feature type="compositionally biased region" description="Low complexity" evidence="12">
    <location>
        <begin position="200"/>
        <end position="209"/>
    </location>
</feature>
<dbReference type="GO" id="GO:0005576">
    <property type="term" value="C:extracellular region"/>
    <property type="evidence" value="ECO:0007669"/>
    <property type="project" value="UniProtKB-SubCell"/>
</dbReference>
<evidence type="ECO:0000256" key="7">
    <source>
        <dbReference type="ARBA" id="ARBA00022801"/>
    </source>
</evidence>
<dbReference type="SUPFAM" id="SSF50630">
    <property type="entry name" value="Acid proteases"/>
    <property type="match status" value="1"/>
</dbReference>
<dbReference type="PRINTS" id="PR00792">
    <property type="entry name" value="PEPSIN"/>
</dbReference>
<evidence type="ECO:0000256" key="2">
    <source>
        <dbReference type="ARBA" id="ARBA00007447"/>
    </source>
</evidence>